<dbReference type="InterPro" id="IPR029058">
    <property type="entry name" value="AB_hydrolase_fold"/>
</dbReference>
<proteinExistence type="inferred from homology"/>
<protein>
    <recommendedName>
        <fullName evidence="7">sn-1-specific diacylglycerol lipase ABHD11</fullName>
        <ecNumber evidence="3">3.1.1.116</ecNumber>
    </recommendedName>
    <alternativeName>
        <fullName evidence="4">Alpha/beta hydrolase domain-containing protein 11</fullName>
    </alternativeName>
</protein>
<evidence type="ECO:0000256" key="2">
    <source>
        <dbReference type="ARBA" id="ARBA00022801"/>
    </source>
</evidence>
<comment type="catalytic activity">
    <reaction evidence="11">
        <text>1-octadecanoyl-2-(5Z,8Z,11Z,14Z-eicosatetraenoyl)-sn-glycerol + H2O = 2-(5Z,8Z,11Z,14Z-eicosatetraenoyl)-glycerol + octadecanoate + H(+)</text>
        <dbReference type="Rhea" id="RHEA:38507"/>
        <dbReference type="ChEBI" id="CHEBI:15377"/>
        <dbReference type="ChEBI" id="CHEBI:15378"/>
        <dbReference type="ChEBI" id="CHEBI:25629"/>
        <dbReference type="ChEBI" id="CHEBI:52392"/>
        <dbReference type="ChEBI" id="CHEBI:75728"/>
    </reaction>
</comment>
<evidence type="ECO:0000256" key="10">
    <source>
        <dbReference type="ARBA" id="ARBA00048513"/>
    </source>
</evidence>
<evidence type="ECO:0000259" key="12">
    <source>
        <dbReference type="Pfam" id="PF12697"/>
    </source>
</evidence>
<keyword evidence="2" id="KW-0378">Hydrolase</keyword>
<comment type="catalytic activity">
    <reaction evidence="9">
        <text>1,2-didecanoylglycerol + H2O = decanoylglycerol + decanoate + H(+)</text>
        <dbReference type="Rhea" id="RHEA:48596"/>
        <dbReference type="ChEBI" id="CHEBI:11152"/>
        <dbReference type="ChEBI" id="CHEBI:15377"/>
        <dbReference type="ChEBI" id="CHEBI:15378"/>
        <dbReference type="ChEBI" id="CHEBI:27689"/>
        <dbReference type="ChEBI" id="CHEBI:90605"/>
    </reaction>
</comment>
<keyword evidence="14" id="KW-1185">Reference proteome</keyword>
<name>A0ABD6E2E6_9BILA</name>
<sequence length="213" mass="24085">MAEDVRRFVHTTVQNETNGKQRRVHLLGHSMGGKVAMYFALLPEGGELLQSLIVEDIAPRVYEFSGQRSFADYINAMKGVDLSKSRSEIGEDLSRTVTDMQTMQFLLMNLVKDERDSSRLRWKLNLDGILSNLRELSGSSLPRDASFVGPCLFVSGGNSTYCTSGDYVAIKRRFPQAVFETIDGSGHWIHAEKPYEFLEVIQRFLLSVTQRLE</sequence>
<dbReference type="AlphaFoldDB" id="A0ABD6E2E6"/>
<gene>
    <name evidence="13" type="ORF">AB6A40_000589</name>
</gene>
<dbReference type="PANTHER" id="PTHR46118:SF4">
    <property type="entry name" value="PROTEIN ABHD11"/>
    <property type="match status" value="1"/>
</dbReference>
<comment type="similarity">
    <text evidence="1">Belongs to the AB hydrolase superfamily.</text>
</comment>
<evidence type="ECO:0000256" key="11">
    <source>
        <dbReference type="ARBA" id="ARBA00048919"/>
    </source>
</evidence>
<dbReference type="EC" id="3.1.1.116" evidence="3"/>
<dbReference type="PANTHER" id="PTHR46118">
    <property type="entry name" value="PROTEIN ABHD11"/>
    <property type="match status" value="1"/>
</dbReference>
<evidence type="ECO:0000313" key="14">
    <source>
        <dbReference type="Proteomes" id="UP001608902"/>
    </source>
</evidence>
<evidence type="ECO:0000256" key="4">
    <source>
        <dbReference type="ARBA" id="ARBA00042703"/>
    </source>
</evidence>
<evidence type="ECO:0000256" key="7">
    <source>
        <dbReference type="ARBA" id="ARBA00044064"/>
    </source>
</evidence>
<comment type="catalytic activity">
    <reaction evidence="8">
        <text>1-octadecanoyl-2-(4Z,7Z,10Z,13Z,16Z,19Z-docosahexaenoyl)-sn-glycerol + H2O = 2-(4Z,7Z,10Z,13Z,16Z,19Z-docosahexaenoyl)-glycerol + octadecanoate + H(+)</text>
        <dbReference type="Rhea" id="RHEA:77107"/>
        <dbReference type="ChEBI" id="CHEBI:15377"/>
        <dbReference type="ChEBI" id="CHEBI:15378"/>
        <dbReference type="ChEBI" id="CHEBI:25629"/>
        <dbReference type="ChEBI" id="CHEBI:77129"/>
        <dbReference type="ChEBI" id="CHEBI:186738"/>
    </reaction>
</comment>
<comment type="caution">
    <text evidence="13">The sequence shown here is derived from an EMBL/GenBank/DDBJ whole genome shotgun (WGS) entry which is preliminary data.</text>
</comment>
<dbReference type="Proteomes" id="UP001608902">
    <property type="component" value="Unassembled WGS sequence"/>
</dbReference>
<dbReference type="Pfam" id="PF12697">
    <property type="entry name" value="Abhydrolase_6"/>
    <property type="match status" value="1"/>
</dbReference>
<organism evidence="13 14">
    <name type="scientific">Gnathostoma spinigerum</name>
    <dbReference type="NCBI Taxonomy" id="75299"/>
    <lineage>
        <taxon>Eukaryota</taxon>
        <taxon>Metazoa</taxon>
        <taxon>Ecdysozoa</taxon>
        <taxon>Nematoda</taxon>
        <taxon>Chromadorea</taxon>
        <taxon>Rhabditida</taxon>
        <taxon>Spirurina</taxon>
        <taxon>Gnathostomatomorpha</taxon>
        <taxon>Gnathostomatoidea</taxon>
        <taxon>Gnathostomatidae</taxon>
        <taxon>Gnathostoma</taxon>
    </lineage>
</organism>
<evidence type="ECO:0000313" key="13">
    <source>
        <dbReference type="EMBL" id="MFH4973880.1"/>
    </source>
</evidence>
<evidence type="ECO:0000256" key="5">
    <source>
        <dbReference type="ARBA" id="ARBA00043667"/>
    </source>
</evidence>
<accession>A0ABD6E2E6</accession>
<evidence type="ECO:0000256" key="6">
    <source>
        <dbReference type="ARBA" id="ARBA00043742"/>
    </source>
</evidence>
<evidence type="ECO:0000256" key="8">
    <source>
        <dbReference type="ARBA" id="ARBA00048283"/>
    </source>
</evidence>
<comment type="catalytic activity">
    <reaction evidence="5">
        <text>a 1,2-diacyl-sn-glycerol + H2O = a 2-acylglycerol + a fatty acid + H(+)</text>
        <dbReference type="Rhea" id="RHEA:33275"/>
        <dbReference type="ChEBI" id="CHEBI:15377"/>
        <dbReference type="ChEBI" id="CHEBI:15378"/>
        <dbReference type="ChEBI" id="CHEBI:17389"/>
        <dbReference type="ChEBI" id="CHEBI:17815"/>
        <dbReference type="ChEBI" id="CHEBI:28868"/>
        <dbReference type="EC" id="3.1.1.116"/>
    </reaction>
</comment>
<dbReference type="GO" id="GO:0016787">
    <property type="term" value="F:hydrolase activity"/>
    <property type="evidence" value="ECO:0007669"/>
    <property type="project" value="UniProtKB-KW"/>
</dbReference>
<dbReference type="Gene3D" id="3.40.50.1820">
    <property type="entry name" value="alpha/beta hydrolase"/>
    <property type="match status" value="1"/>
</dbReference>
<feature type="domain" description="AB hydrolase-1" evidence="12">
    <location>
        <begin position="3"/>
        <end position="198"/>
    </location>
</feature>
<dbReference type="EMBL" id="JBGFUD010000171">
    <property type="protein sequence ID" value="MFH4973880.1"/>
    <property type="molecule type" value="Genomic_DNA"/>
</dbReference>
<evidence type="ECO:0000256" key="3">
    <source>
        <dbReference type="ARBA" id="ARBA00026104"/>
    </source>
</evidence>
<reference evidence="13 14" key="1">
    <citation type="submission" date="2024-08" db="EMBL/GenBank/DDBJ databases">
        <title>Gnathostoma spinigerum genome.</title>
        <authorList>
            <person name="Gonzalez-Bertolin B."/>
            <person name="Monzon S."/>
            <person name="Zaballos A."/>
            <person name="Jimenez P."/>
            <person name="Dekumyoy P."/>
            <person name="Varona S."/>
            <person name="Cuesta I."/>
            <person name="Sumanam S."/>
            <person name="Adisakwattana P."/>
            <person name="Gasser R.B."/>
            <person name="Hernandez-Gonzalez A."/>
            <person name="Young N.D."/>
            <person name="Perteguer M.J."/>
        </authorList>
    </citation>
    <scope>NUCLEOTIDE SEQUENCE [LARGE SCALE GENOMIC DNA]</scope>
    <source>
        <strain evidence="13">AL3</strain>
        <tissue evidence="13">Liver</tissue>
    </source>
</reference>
<evidence type="ECO:0000256" key="9">
    <source>
        <dbReference type="ARBA" id="ARBA00048504"/>
    </source>
</evidence>
<dbReference type="InterPro" id="IPR000073">
    <property type="entry name" value="AB_hydrolase_1"/>
</dbReference>
<dbReference type="SUPFAM" id="SSF53474">
    <property type="entry name" value="alpha/beta-Hydrolases"/>
    <property type="match status" value="1"/>
</dbReference>
<comment type="catalytic activity">
    <reaction evidence="6">
        <text>a 1,3-diacyl-sn-glycerol + H2O = a 1-acyl-sn-glycerol + a fatty acid + H(+)</text>
        <dbReference type="Rhea" id="RHEA:38503"/>
        <dbReference type="ChEBI" id="CHEBI:15377"/>
        <dbReference type="ChEBI" id="CHEBI:15378"/>
        <dbReference type="ChEBI" id="CHEBI:28868"/>
        <dbReference type="ChEBI" id="CHEBI:64683"/>
        <dbReference type="ChEBI" id="CHEBI:77272"/>
    </reaction>
</comment>
<comment type="catalytic activity">
    <reaction evidence="10">
        <text>1-octadecanoyl-2-(9Z-octadecenoyl)-sn-glycerol + H2O = 2-(9Z-octadecenoyl)-glycerol + octadecanoate + H(+)</text>
        <dbReference type="Rhea" id="RHEA:77103"/>
        <dbReference type="ChEBI" id="CHEBI:15377"/>
        <dbReference type="ChEBI" id="CHEBI:15378"/>
        <dbReference type="ChEBI" id="CHEBI:25629"/>
        <dbReference type="ChEBI" id="CHEBI:73990"/>
        <dbReference type="ChEBI" id="CHEBI:75468"/>
    </reaction>
</comment>
<evidence type="ECO:0000256" key="1">
    <source>
        <dbReference type="ARBA" id="ARBA00008645"/>
    </source>
</evidence>